<feature type="transmembrane region" description="Helical" evidence="1">
    <location>
        <begin position="96"/>
        <end position="120"/>
    </location>
</feature>
<feature type="transmembrane region" description="Helical" evidence="1">
    <location>
        <begin position="23"/>
        <end position="44"/>
    </location>
</feature>
<keyword evidence="1" id="KW-0812">Transmembrane</keyword>
<feature type="transmembrane region" description="Helical" evidence="1">
    <location>
        <begin position="56"/>
        <end position="76"/>
    </location>
</feature>
<evidence type="ECO:0000313" key="2">
    <source>
        <dbReference type="EMBL" id="PPQ72129.1"/>
    </source>
</evidence>
<dbReference type="EMBL" id="NHYE01005472">
    <property type="protein sequence ID" value="PPQ72129.1"/>
    <property type="molecule type" value="Genomic_DNA"/>
</dbReference>
<evidence type="ECO:0000313" key="3">
    <source>
        <dbReference type="Proteomes" id="UP000284706"/>
    </source>
</evidence>
<organism evidence="2 3">
    <name type="scientific">Gymnopilus dilepis</name>
    <dbReference type="NCBI Taxonomy" id="231916"/>
    <lineage>
        <taxon>Eukaryota</taxon>
        <taxon>Fungi</taxon>
        <taxon>Dikarya</taxon>
        <taxon>Basidiomycota</taxon>
        <taxon>Agaricomycotina</taxon>
        <taxon>Agaricomycetes</taxon>
        <taxon>Agaricomycetidae</taxon>
        <taxon>Agaricales</taxon>
        <taxon>Agaricineae</taxon>
        <taxon>Hymenogastraceae</taxon>
        <taxon>Gymnopilus</taxon>
    </lineage>
</organism>
<protein>
    <recommendedName>
        <fullName evidence="4">THH1/TOM1/TOM3 domain-containing protein</fullName>
    </recommendedName>
</protein>
<dbReference type="AlphaFoldDB" id="A0A409W0T1"/>
<evidence type="ECO:0008006" key="4">
    <source>
        <dbReference type="Google" id="ProtNLM"/>
    </source>
</evidence>
<feature type="transmembrane region" description="Helical" evidence="1">
    <location>
        <begin position="164"/>
        <end position="188"/>
    </location>
</feature>
<keyword evidence="1" id="KW-1133">Transmembrane helix</keyword>
<proteinExistence type="predicted"/>
<accession>A0A409W0T1</accession>
<feature type="transmembrane region" description="Helical" evidence="1">
    <location>
        <begin position="132"/>
        <end position="152"/>
    </location>
</feature>
<feature type="transmembrane region" description="Helical" evidence="1">
    <location>
        <begin position="209"/>
        <end position="227"/>
    </location>
</feature>
<feature type="transmembrane region" description="Helical" evidence="1">
    <location>
        <begin position="247"/>
        <end position="272"/>
    </location>
</feature>
<dbReference type="STRING" id="231916.A0A409W0T1"/>
<dbReference type="OrthoDB" id="3265004at2759"/>
<keyword evidence="3" id="KW-1185">Reference proteome</keyword>
<keyword evidence="1" id="KW-0472">Membrane</keyword>
<sequence>MMVAPTMSKVAMLDLSTSLNTPMLSSFLAGLYTLTYLYSLYAYLARQPKRGQGMAATLTALYLVYLWNFIVRWFYLNWQFVQNTNHTLFSPNWPTPYPQLFLILSLTSYSTLSLIADGLLIWRCFYAWDRSVLVITVPVCFWVLEIVLLTIFGSRGTLTPHESLILLAVTAASSFVVCLTSLTASALIAHRVIYVVKASTRPTRGLMHVVDIVVQSSALYSVVYLAYSISLVVEAATLSNGDATSILAATVASYLESLVSAVAGLAPTIMVIRVNLAPSTRCRDESSFGNQSSLQFLTKPEEQCQDEIPSSQDMSVASGTAELNS</sequence>
<gene>
    <name evidence="2" type="ORF">CVT26_006869</name>
</gene>
<reference evidence="2 3" key="1">
    <citation type="journal article" date="2018" name="Evol. Lett.">
        <title>Horizontal gene cluster transfer increased hallucinogenic mushroom diversity.</title>
        <authorList>
            <person name="Reynolds H.T."/>
            <person name="Vijayakumar V."/>
            <person name="Gluck-Thaler E."/>
            <person name="Korotkin H.B."/>
            <person name="Matheny P.B."/>
            <person name="Slot J.C."/>
        </authorList>
    </citation>
    <scope>NUCLEOTIDE SEQUENCE [LARGE SCALE GENOMIC DNA]</scope>
    <source>
        <strain evidence="2 3">SRW20</strain>
    </source>
</reference>
<dbReference type="Proteomes" id="UP000284706">
    <property type="component" value="Unassembled WGS sequence"/>
</dbReference>
<comment type="caution">
    <text evidence="2">The sequence shown here is derived from an EMBL/GenBank/DDBJ whole genome shotgun (WGS) entry which is preliminary data.</text>
</comment>
<name>A0A409W0T1_9AGAR</name>
<dbReference type="InParanoid" id="A0A409W0T1"/>
<evidence type="ECO:0000256" key="1">
    <source>
        <dbReference type="SAM" id="Phobius"/>
    </source>
</evidence>